<dbReference type="PANTHER" id="PTHR30441:SF4">
    <property type="entry name" value="PROTEIN ASMA"/>
    <property type="match status" value="1"/>
</dbReference>
<gene>
    <name evidence="2" type="ORF">N177_1960</name>
</gene>
<dbReference type="PANTHER" id="PTHR30441">
    <property type="entry name" value="DUF748 DOMAIN-CONTAINING PROTEIN"/>
    <property type="match status" value="1"/>
</dbReference>
<dbReference type="EMBL" id="AWXZ01000026">
    <property type="protein sequence ID" value="ESR25086.1"/>
    <property type="molecule type" value="Genomic_DNA"/>
</dbReference>
<evidence type="ECO:0000313" key="3">
    <source>
        <dbReference type="Proteomes" id="UP000017819"/>
    </source>
</evidence>
<organism evidence="2 3">
    <name type="scientific">Lutibaculum baratangense AMV1</name>
    <dbReference type="NCBI Taxonomy" id="631454"/>
    <lineage>
        <taxon>Bacteria</taxon>
        <taxon>Pseudomonadati</taxon>
        <taxon>Pseudomonadota</taxon>
        <taxon>Alphaproteobacteria</taxon>
        <taxon>Hyphomicrobiales</taxon>
        <taxon>Tepidamorphaceae</taxon>
        <taxon>Lutibaculum</taxon>
    </lineage>
</organism>
<protein>
    <recommendedName>
        <fullName evidence="4">DUF3971 domain-containing protein</fullName>
    </recommendedName>
</protein>
<dbReference type="AlphaFoldDB" id="V4RG14"/>
<name>V4RG14_9HYPH</name>
<evidence type="ECO:0000313" key="2">
    <source>
        <dbReference type="EMBL" id="ESR25086.1"/>
    </source>
</evidence>
<proteinExistence type="predicted"/>
<evidence type="ECO:0008006" key="4">
    <source>
        <dbReference type="Google" id="ProtNLM"/>
    </source>
</evidence>
<dbReference type="Proteomes" id="UP000017819">
    <property type="component" value="Unassembled WGS sequence"/>
</dbReference>
<dbReference type="eggNOG" id="COG3164">
    <property type="taxonomic scope" value="Bacteria"/>
</dbReference>
<keyword evidence="1" id="KW-0472">Membrane</keyword>
<keyword evidence="1" id="KW-0812">Transmembrane</keyword>
<dbReference type="STRING" id="631454.N177_1960"/>
<evidence type="ECO:0000256" key="1">
    <source>
        <dbReference type="SAM" id="Phobius"/>
    </source>
</evidence>
<dbReference type="GO" id="GO:0090313">
    <property type="term" value="P:regulation of protein targeting to membrane"/>
    <property type="evidence" value="ECO:0007669"/>
    <property type="project" value="TreeGrafter"/>
</dbReference>
<dbReference type="RefSeq" id="WP_023432100.1">
    <property type="nucleotide sequence ID" value="NZ_AWXZ01000026.1"/>
</dbReference>
<dbReference type="OrthoDB" id="7161641at2"/>
<reference evidence="2 3" key="1">
    <citation type="journal article" date="2014" name="Genome Announc.">
        <title>Draft Genome Sequence of Lutibaculum baratangense Strain AMV1T, Isolated from a Mud Volcano in Andamans, India.</title>
        <authorList>
            <person name="Singh A."/>
            <person name="Sreenivas A."/>
            <person name="Sathyanarayana Reddy G."/>
            <person name="Pinnaka A.K."/>
            <person name="Shivaji S."/>
        </authorList>
    </citation>
    <scope>NUCLEOTIDE SEQUENCE [LARGE SCALE GENOMIC DNA]</scope>
    <source>
        <strain evidence="2 3">AMV1</strain>
    </source>
</reference>
<keyword evidence="3" id="KW-1185">Reference proteome</keyword>
<comment type="caution">
    <text evidence="2">The sequence shown here is derived from an EMBL/GenBank/DDBJ whole genome shotgun (WGS) entry which is preliminary data.</text>
</comment>
<sequence>MEPASDPPLDGDATAAPRRRRRVAAIGATLVLGLAVGLVAALAFLSLPLSSLTPRLEAAIEARLPPGYRVEIGAASLRRSDGLSRASVRLEDLSLLDADGEVLFAVPASSVELATWPLLKGRLSPLAIHVLEPELTLARGESGLGLLPPAVASQGGGAGEGGPATSIFDAAALALAMLDGGSELGALEEISIEDAQLRVRRRSGETTAVAPMTLHLGREAEARTIGFRASLGEEGSVARLAGNLRLTAGNTLAADLEVEDLALEDFEPLLPPSLPFEATNALNGRASGEMAASGELLALSVDLDIGGGRLGPAGGRQLEIDDLVLAGEWSRRDGVLRVHPSTLVAGDNRGTLSGMVRMPPPGDFGSGTWPVQLQLTNVRLADPETDWPANFPLVTVEGYYRPDEGQFVASRLDIASPEAAASLVGTVGGGRETPGIQLAGSSAPIPVRALKSLWPPFLGKGARRWVVNNLQEGLVSSARLTVDVRPDEIASALRGEPLPRRAYRIDFDMADVDFSYLGDMPPISGAQATASLDPVEFDLRLTDQAEVHLGRGKILVTGGRFFVDDLRPNPSTGHVGLSLQGGADAIAELLNYEPLVLAARRNLNPADIAGTADVNLDLEMPLSKDVRFADVRVTARGEIKEFRAHGVVGDREVTDGDITIAVADGWMEVGGKAKIDGMPADISLRQPLSDEEGGGAQSVTMTLDEAARKHLGLSLEGLLSGPVEATVRDGPAMPDGGAQKIELDLTKARLHVAEIGLDKPEGQAAKAEFLLLKSSGRTEVEDLVVTAEGLRLEGGATIGEGGGLERLSLPVVRLQNGTDVSVTGGSEGGMHVFRVKGNAIDLRPALQGTKRMAGSDSSGAQSTTRPTRLEIDVKRAIGSNRVRLTDLIGSVTVAEGGLRKVDLSGVVGGGAPATVFYDPSSSPALRVRSGDAGALVSFAGIYENMSGGALDLVAERAGPGEVMRGRLVIDNSVITDDPAVDRLIASGEKERGASGRSPATVMRNGDIRLDRMEAQFAAVGGRIEVRNGLARNAAIGATVEGTVGLDAGRLDLHGTYIPLYAINNLFQQLPLFGTLLGGKRNEGLFGITYSLSGSLDDPDMTINPLSAVTPGVFRYIFGMDNPRAAGAGGAPVPGN</sequence>
<dbReference type="InterPro" id="IPR052894">
    <property type="entry name" value="AsmA-related"/>
</dbReference>
<feature type="transmembrane region" description="Helical" evidence="1">
    <location>
        <begin position="23"/>
        <end position="47"/>
    </location>
</feature>
<accession>V4RG14</accession>
<keyword evidence="1" id="KW-1133">Transmembrane helix</keyword>
<dbReference type="GO" id="GO:0005886">
    <property type="term" value="C:plasma membrane"/>
    <property type="evidence" value="ECO:0007669"/>
    <property type="project" value="TreeGrafter"/>
</dbReference>